<sequence length="460" mass="52574">PPIQRSTYSTAETSKNHNREATEKSDPALEATVSSSIQIVRPALAFEWLLSHCQPSLLWNGCLGCSVGERDLNRTIEPISYQYHGPWHYSVNESLQNPEASANSPVWMYKYDTTSVVWRAFARFFALSSFPKWFYTNPLTTITTSLLPRYGSVFITLHTQSRYLDRIRHWLLYRKFSWTRYGGPYIHSLLIKRNGKTGICNTNPHVDHCFAVTSESTSTGYVRRMILPARMWALMRQLMDVQLRFPIYDVDLTLLSNTEDEQVCKGGYASIGRRKAAVSSIIRVRNSSGNQDVDACETVYVKDHRYEAAIFTTNAIELNPIVSALRIIGQRYCYLRMVMPFGSCYVTREAEEQYARAGLRHRICADVHLLARVPSQCVIFGCPIPVCCYAIAHFIDSPITYEMVVQSFTTPMGRYKFDAKILRSWLPTRCETFGCWRSSGNGPHQEVSSVYLRFCSVSHS</sequence>
<reference evidence="2" key="2">
    <citation type="journal article" date="2023" name="Microbiol Resour">
        <title>Decontamination and Annotation of the Draft Genome Sequence of the Oomycete Lagenidium giganteum ARSEF 373.</title>
        <authorList>
            <person name="Morgan W.R."/>
            <person name="Tartar A."/>
        </authorList>
    </citation>
    <scope>NUCLEOTIDE SEQUENCE</scope>
    <source>
        <strain evidence="2">ARSEF 373</strain>
    </source>
</reference>
<reference evidence="2" key="1">
    <citation type="submission" date="2022-11" db="EMBL/GenBank/DDBJ databases">
        <authorList>
            <person name="Morgan W.R."/>
            <person name="Tartar A."/>
        </authorList>
    </citation>
    <scope>NUCLEOTIDE SEQUENCE</scope>
    <source>
        <strain evidence="2">ARSEF 373</strain>
    </source>
</reference>
<dbReference type="AlphaFoldDB" id="A0AAV2YP27"/>
<keyword evidence="3" id="KW-1185">Reference proteome</keyword>
<gene>
    <name evidence="2" type="ORF">N0F65_006337</name>
</gene>
<dbReference type="Proteomes" id="UP001146120">
    <property type="component" value="Unassembled WGS sequence"/>
</dbReference>
<evidence type="ECO:0000313" key="3">
    <source>
        <dbReference type="Proteomes" id="UP001146120"/>
    </source>
</evidence>
<protein>
    <submittedName>
        <fullName evidence="2">Uncharacterized protein</fullName>
    </submittedName>
</protein>
<feature type="compositionally biased region" description="Polar residues" evidence="1">
    <location>
        <begin position="1"/>
        <end position="13"/>
    </location>
</feature>
<evidence type="ECO:0000256" key="1">
    <source>
        <dbReference type="SAM" id="MobiDB-lite"/>
    </source>
</evidence>
<name>A0AAV2YP27_9STRA</name>
<organism evidence="2 3">
    <name type="scientific">Lagenidium giganteum</name>
    <dbReference type="NCBI Taxonomy" id="4803"/>
    <lineage>
        <taxon>Eukaryota</taxon>
        <taxon>Sar</taxon>
        <taxon>Stramenopiles</taxon>
        <taxon>Oomycota</taxon>
        <taxon>Peronosporomycetes</taxon>
        <taxon>Pythiales</taxon>
        <taxon>Pythiaceae</taxon>
    </lineage>
</organism>
<evidence type="ECO:0000313" key="2">
    <source>
        <dbReference type="EMBL" id="DAZ95740.1"/>
    </source>
</evidence>
<proteinExistence type="predicted"/>
<accession>A0AAV2YP27</accession>
<feature type="compositionally biased region" description="Basic and acidic residues" evidence="1">
    <location>
        <begin position="14"/>
        <end position="27"/>
    </location>
</feature>
<dbReference type="EMBL" id="DAKRPA010000192">
    <property type="protein sequence ID" value="DAZ95740.1"/>
    <property type="molecule type" value="Genomic_DNA"/>
</dbReference>
<comment type="caution">
    <text evidence="2">The sequence shown here is derived from an EMBL/GenBank/DDBJ whole genome shotgun (WGS) entry which is preliminary data.</text>
</comment>
<feature type="region of interest" description="Disordered" evidence="1">
    <location>
        <begin position="1"/>
        <end position="29"/>
    </location>
</feature>
<feature type="non-terminal residue" evidence="2">
    <location>
        <position position="1"/>
    </location>
</feature>